<proteinExistence type="predicted"/>
<protein>
    <recommendedName>
        <fullName evidence="5">Kinetochore protein mis13</fullName>
    </recommendedName>
</protein>
<feature type="compositionally biased region" description="Polar residues" evidence="2">
    <location>
        <begin position="209"/>
        <end position="238"/>
    </location>
</feature>
<dbReference type="AlphaFoldDB" id="A0A1E4RJR2"/>
<reference evidence="4" key="1">
    <citation type="submission" date="2016-05" db="EMBL/GenBank/DDBJ databases">
        <title>Comparative genomics of biotechnologically important yeasts.</title>
        <authorList>
            <consortium name="DOE Joint Genome Institute"/>
            <person name="Riley R."/>
            <person name="Haridas S."/>
            <person name="Wolfe K.H."/>
            <person name="Lopes M.R."/>
            <person name="Hittinger C.T."/>
            <person name="Goker M."/>
            <person name="Salamov A."/>
            <person name="Wisecaver J."/>
            <person name="Long T.M."/>
            <person name="Aerts A.L."/>
            <person name="Barry K."/>
            <person name="Choi C."/>
            <person name="Clum A."/>
            <person name="Coughlan A.Y."/>
            <person name="Deshpande S."/>
            <person name="Douglass A.P."/>
            <person name="Hanson S.J."/>
            <person name="Klenk H.-P."/>
            <person name="Labutti K."/>
            <person name="Lapidus A."/>
            <person name="Lindquist E."/>
            <person name="Lipzen A."/>
            <person name="Meier-Kolthoff J.P."/>
            <person name="Ohm R.A."/>
            <person name="Otillar R.P."/>
            <person name="Pangilinan J."/>
            <person name="Peng Y."/>
            <person name="Rokas A."/>
            <person name="Rosa C.A."/>
            <person name="Scheuner C."/>
            <person name="Sibirny A.A."/>
            <person name="Slot J.C."/>
            <person name="Stielow J.B."/>
            <person name="Sun H."/>
            <person name="Kurtzman C.P."/>
            <person name="Blackwell M."/>
            <person name="Grigoriev I.V."/>
            <person name="Jeffries T.W."/>
        </authorList>
    </citation>
    <scope>NUCLEOTIDE SEQUENCE [LARGE SCALE GENOMIC DNA]</scope>
    <source>
        <strain evidence="4">NRRL Y-1933</strain>
    </source>
</reference>
<keyword evidence="4" id="KW-1185">Reference proteome</keyword>
<evidence type="ECO:0000313" key="4">
    <source>
        <dbReference type="Proteomes" id="UP000095085"/>
    </source>
</evidence>
<feature type="compositionally biased region" description="Basic residues" evidence="2">
    <location>
        <begin position="138"/>
        <end position="148"/>
    </location>
</feature>
<dbReference type="Pfam" id="PF08202">
    <property type="entry name" value="MIS13"/>
    <property type="match status" value="1"/>
</dbReference>
<dbReference type="EMBL" id="KV454540">
    <property type="protein sequence ID" value="ODV67522.1"/>
    <property type="molecule type" value="Genomic_DNA"/>
</dbReference>
<dbReference type="STRING" id="984485.A0A1E4RJR2"/>
<name>A0A1E4RJR2_9ASCO</name>
<dbReference type="InterPro" id="IPR013218">
    <property type="entry name" value="Dsn1/Mis13"/>
</dbReference>
<evidence type="ECO:0008006" key="5">
    <source>
        <dbReference type="Google" id="ProtNLM"/>
    </source>
</evidence>
<dbReference type="GO" id="GO:0000444">
    <property type="term" value="C:MIS12/MIND type complex"/>
    <property type="evidence" value="ECO:0007669"/>
    <property type="project" value="InterPro"/>
</dbReference>
<feature type="compositionally biased region" description="Basic and acidic residues" evidence="2">
    <location>
        <begin position="24"/>
        <end position="39"/>
    </location>
</feature>
<evidence type="ECO:0000313" key="3">
    <source>
        <dbReference type="EMBL" id="ODV67522.1"/>
    </source>
</evidence>
<dbReference type="OrthoDB" id="3364649at2759"/>
<dbReference type="RefSeq" id="XP_020076589.1">
    <property type="nucleotide sequence ID" value="XM_020221012.1"/>
</dbReference>
<dbReference type="GO" id="GO:0051301">
    <property type="term" value="P:cell division"/>
    <property type="evidence" value="ECO:0007669"/>
    <property type="project" value="InterPro"/>
</dbReference>
<dbReference type="PANTHER" id="PTHR14778">
    <property type="entry name" value="KINETOCHORE-ASSOCIATED PROTEIN DSN1 HOMOLOG"/>
    <property type="match status" value="1"/>
</dbReference>
<feature type="compositionally biased region" description="Polar residues" evidence="2">
    <location>
        <begin position="86"/>
        <end position="115"/>
    </location>
</feature>
<evidence type="ECO:0000256" key="2">
    <source>
        <dbReference type="SAM" id="MobiDB-lite"/>
    </source>
</evidence>
<accession>A0A1E4RJR2</accession>
<organism evidence="3 4">
    <name type="scientific">Hyphopichia burtonii NRRL Y-1933</name>
    <dbReference type="NCBI Taxonomy" id="984485"/>
    <lineage>
        <taxon>Eukaryota</taxon>
        <taxon>Fungi</taxon>
        <taxon>Dikarya</taxon>
        <taxon>Ascomycota</taxon>
        <taxon>Saccharomycotina</taxon>
        <taxon>Pichiomycetes</taxon>
        <taxon>Debaryomycetaceae</taxon>
        <taxon>Hyphopichia</taxon>
    </lineage>
</organism>
<gene>
    <name evidence="3" type="ORF">HYPBUDRAFT_152432</name>
</gene>
<feature type="compositionally biased region" description="Basic and acidic residues" evidence="2">
    <location>
        <begin position="123"/>
        <end position="133"/>
    </location>
</feature>
<dbReference type="GeneID" id="30995562"/>
<evidence type="ECO:0000256" key="1">
    <source>
        <dbReference type="SAM" id="Coils"/>
    </source>
</evidence>
<dbReference type="Proteomes" id="UP000095085">
    <property type="component" value="Unassembled WGS sequence"/>
</dbReference>
<dbReference type="GO" id="GO:0007059">
    <property type="term" value="P:chromosome segregation"/>
    <property type="evidence" value="ECO:0007669"/>
    <property type="project" value="InterPro"/>
</dbReference>
<feature type="compositionally biased region" description="Polar residues" evidence="2">
    <location>
        <begin position="8"/>
        <end position="17"/>
    </location>
</feature>
<dbReference type="PANTHER" id="PTHR14778:SF2">
    <property type="entry name" value="KINETOCHORE-ASSOCIATED PROTEIN DSN1 HOMOLOG"/>
    <property type="match status" value="1"/>
</dbReference>
<feature type="compositionally biased region" description="Basic and acidic residues" evidence="2">
    <location>
        <begin position="194"/>
        <end position="205"/>
    </location>
</feature>
<feature type="region of interest" description="Disordered" evidence="2">
    <location>
        <begin position="86"/>
        <end position="296"/>
    </location>
</feature>
<feature type="compositionally biased region" description="Pro residues" evidence="2">
    <location>
        <begin position="264"/>
        <end position="273"/>
    </location>
</feature>
<sequence length="605" mass="68535">MPPKKKQAQASKSTNRPVNGGGKNEGESSKSKAKNKEQQNKTNSKKKKVQADLDFYSDIDKEYNSGQSKPNRSLILGKENGLKSLFSSSQSKETKPANDSSNTAVFSPSSSTANRSFEEDEGFIYKRSQEVDNGKPTSKPKPKPKTSKAKPSNANNKTTKLSLKQSVNGKKRPISTPLARLQQETANLSVNEDDSIHFEDVEETIKPPSKTNGKAGSNLEPQLSSPIRSPSTYKNYSNAFDDDHFSSDGYSEEVSHHKIELAPESPPSPPIPRPTTANLKKRTKRSDTNRTTKRRASYHNRGKRILSIGNGYVGEPHEQIDPKEYYKFLDDSMPDPNRMRQLLVWCFKKTLQRHDERQEQQSPSAETVKGITKVIGEEFLEGLTNGKISTSWYNRQDDDDQYNQVMRPVVPNPLNESNEENIKIFEDKLIQLQQEKQEWHQAYKDAITPVSKMKLSLIEEKDQSREDLRDYLKEKVTATSDVDFNSSILDESLLKSINKSWQDVKDESPNDLESSVDKLYNTSFQVQKASELVQTVQNNNISGKVSNLFKKFFVSRNDMINYKSDSHKSQFKSPWPVPPRPITTHELLRGISKIDNPIDNTPNDN</sequence>
<feature type="compositionally biased region" description="Polar residues" evidence="2">
    <location>
        <begin position="153"/>
        <end position="168"/>
    </location>
</feature>
<feature type="coiled-coil region" evidence="1">
    <location>
        <begin position="415"/>
        <end position="474"/>
    </location>
</feature>
<keyword evidence="1" id="KW-0175">Coiled coil</keyword>
<feature type="region of interest" description="Disordered" evidence="2">
    <location>
        <begin position="1"/>
        <end position="52"/>
    </location>
</feature>